<sequence>MQMDHVGAPIYWGCQLQRDTAASFVTLGGGNRERGTNCTGLHKKHGGGRHETPEVAQTSIRTNDLPLSCVALRILCGVRAPISPAALSGRPWSCLFVSFHTAERPNSRVLRLSHGSGPSQPLGSFDLTDRRRGSERGLWEALSSGNYAQNSHDQRGTEIHLSACPPVGGLSDHHTAISRPLTPTQDSPLLKAE</sequence>
<gene>
    <name evidence="2" type="ORF">PLEPLA_LOCUS35098</name>
</gene>
<dbReference type="EMBL" id="CADEAL010003946">
    <property type="protein sequence ID" value="CAB1447406.1"/>
    <property type="molecule type" value="Genomic_DNA"/>
</dbReference>
<feature type="region of interest" description="Disordered" evidence="1">
    <location>
        <begin position="110"/>
        <end position="130"/>
    </location>
</feature>
<feature type="region of interest" description="Disordered" evidence="1">
    <location>
        <begin position="172"/>
        <end position="193"/>
    </location>
</feature>
<evidence type="ECO:0000256" key="1">
    <source>
        <dbReference type="SAM" id="MobiDB-lite"/>
    </source>
</evidence>
<organism evidence="2 3">
    <name type="scientific">Pleuronectes platessa</name>
    <name type="common">European plaice</name>
    <dbReference type="NCBI Taxonomy" id="8262"/>
    <lineage>
        <taxon>Eukaryota</taxon>
        <taxon>Metazoa</taxon>
        <taxon>Chordata</taxon>
        <taxon>Craniata</taxon>
        <taxon>Vertebrata</taxon>
        <taxon>Euteleostomi</taxon>
        <taxon>Actinopterygii</taxon>
        <taxon>Neopterygii</taxon>
        <taxon>Teleostei</taxon>
        <taxon>Neoteleostei</taxon>
        <taxon>Acanthomorphata</taxon>
        <taxon>Carangaria</taxon>
        <taxon>Pleuronectiformes</taxon>
        <taxon>Pleuronectoidei</taxon>
        <taxon>Pleuronectidae</taxon>
        <taxon>Pleuronectes</taxon>
    </lineage>
</organism>
<accession>A0A9N7VAU5</accession>
<dbReference type="AlphaFoldDB" id="A0A9N7VAU5"/>
<reference evidence="2" key="1">
    <citation type="submission" date="2020-03" db="EMBL/GenBank/DDBJ databases">
        <authorList>
            <person name="Weist P."/>
        </authorList>
    </citation>
    <scope>NUCLEOTIDE SEQUENCE</scope>
</reference>
<protein>
    <submittedName>
        <fullName evidence="2">Uncharacterized protein</fullName>
    </submittedName>
</protein>
<keyword evidence="3" id="KW-1185">Reference proteome</keyword>
<name>A0A9N7VAU5_PLEPL</name>
<feature type="region of interest" description="Disordered" evidence="1">
    <location>
        <begin position="37"/>
        <end position="58"/>
    </location>
</feature>
<dbReference type="Proteomes" id="UP001153269">
    <property type="component" value="Unassembled WGS sequence"/>
</dbReference>
<comment type="caution">
    <text evidence="2">The sequence shown here is derived from an EMBL/GenBank/DDBJ whole genome shotgun (WGS) entry which is preliminary data.</text>
</comment>
<proteinExistence type="predicted"/>
<evidence type="ECO:0000313" key="2">
    <source>
        <dbReference type="EMBL" id="CAB1447406.1"/>
    </source>
</evidence>
<evidence type="ECO:0000313" key="3">
    <source>
        <dbReference type="Proteomes" id="UP001153269"/>
    </source>
</evidence>